<dbReference type="PROSITE" id="PS50880">
    <property type="entry name" value="TOPRIM"/>
    <property type="match status" value="1"/>
</dbReference>
<evidence type="ECO:0000313" key="9">
    <source>
        <dbReference type="EMBL" id="SIN75679.1"/>
    </source>
</evidence>
<dbReference type="SMART" id="SM00493">
    <property type="entry name" value="TOPRIM"/>
    <property type="match status" value="1"/>
</dbReference>
<dbReference type="EMBL" id="FSRE01000001">
    <property type="protein sequence ID" value="SIN75679.1"/>
    <property type="molecule type" value="Genomic_DNA"/>
</dbReference>
<dbReference type="InterPro" id="IPR015967">
    <property type="entry name" value="Rcmb_RecR_Znf"/>
</dbReference>
<keyword evidence="3 7" id="KW-0863">Zinc-finger</keyword>
<evidence type="ECO:0000313" key="10">
    <source>
        <dbReference type="Proteomes" id="UP000198461"/>
    </source>
</evidence>
<dbReference type="PANTHER" id="PTHR30446">
    <property type="entry name" value="RECOMBINATION PROTEIN RECR"/>
    <property type="match status" value="1"/>
</dbReference>
<evidence type="ECO:0000256" key="1">
    <source>
        <dbReference type="ARBA" id="ARBA00022723"/>
    </source>
</evidence>
<evidence type="ECO:0000256" key="2">
    <source>
        <dbReference type="ARBA" id="ARBA00022763"/>
    </source>
</evidence>
<dbReference type="RefSeq" id="WP_074200785.1">
    <property type="nucleotide sequence ID" value="NZ_FSRE01000001.1"/>
</dbReference>
<dbReference type="PROSITE" id="PS01300">
    <property type="entry name" value="RECR"/>
    <property type="match status" value="1"/>
</dbReference>
<dbReference type="Pfam" id="PF21175">
    <property type="entry name" value="RecR_C"/>
    <property type="match status" value="1"/>
</dbReference>
<gene>
    <name evidence="7" type="primary">recR</name>
    <name evidence="9" type="ORF">SAMN05443662_0482</name>
</gene>
<dbReference type="InterPro" id="IPR023627">
    <property type="entry name" value="Rcmb_RecR"/>
</dbReference>
<evidence type="ECO:0000259" key="8">
    <source>
        <dbReference type="PROSITE" id="PS50880"/>
    </source>
</evidence>
<dbReference type="AlphaFoldDB" id="A0A1N6DY16"/>
<feature type="domain" description="Toprim" evidence="8">
    <location>
        <begin position="79"/>
        <end position="174"/>
    </location>
</feature>
<dbReference type="GO" id="GO:0008270">
    <property type="term" value="F:zinc ion binding"/>
    <property type="evidence" value="ECO:0007669"/>
    <property type="project" value="UniProtKB-KW"/>
</dbReference>
<dbReference type="NCBIfam" id="TIGR00615">
    <property type="entry name" value="recR"/>
    <property type="match status" value="1"/>
</dbReference>
<dbReference type="SUPFAM" id="SSF111304">
    <property type="entry name" value="Recombination protein RecR"/>
    <property type="match status" value="1"/>
</dbReference>
<name>A0A1N6DY16_9GAMM</name>
<dbReference type="GO" id="GO:0006281">
    <property type="term" value="P:DNA repair"/>
    <property type="evidence" value="ECO:0007669"/>
    <property type="project" value="UniProtKB-UniRule"/>
</dbReference>
<dbReference type="Gene3D" id="3.40.1360.10">
    <property type="match status" value="1"/>
</dbReference>
<dbReference type="Pfam" id="PF02132">
    <property type="entry name" value="RecR_ZnF"/>
    <property type="match status" value="1"/>
</dbReference>
<dbReference type="FunFam" id="3.40.1360.10:FF:000001">
    <property type="entry name" value="Recombination protein RecR"/>
    <property type="match status" value="1"/>
</dbReference>
<dbReference type="GO" id="GO:0006310">
    <property type="term" value="P:DNA recombination"/>
    <property type="evidence" value="ECO:0007669"/>
    <property type="project" value="UniProtKB-UniRule"/>
</dbReference>
<dbReference type="CDD" id="cd01025">
    <property type="entry name" value="TOPRIM_recR"/>
    <property type="match status" value="1"/>
</dbReference>
<keyword evidence="2 7" id="KW-0227">DNA damage</keyword>
<evidence type="ECO:0000256" key="4">
    <source>
        <dbReference type="ARBA" id="ARBA00022833"/>
    </source>
</evidence>
<keyword evidence="10" id="KW-1185">Reference proteome</keyword>
<keyword evidence="6 7" id="KW-0234">DNA repair</keyword>
<evidence type="ECO:0000256" key="6">
    <source>
        <dbReference type="ARBA" id="ARBA00023204"/>
    </source>
</evidence>
<keyword evidence="5 7" id="KW-0233">DNA recombination</keyword>
<comment type="function">
    <text evidence="7">May play a role in DNA repair. It seems to be involved in an RecBC-independent recombinational process of DNA repair. It may act with RecF and RecO.</text>
</comment>
<protein>
    <recommendedName>
        <fullName evidence="7">Recombination protein RecR</fullName>
    </recommendedName>
</protein>
<dbReference type="STRING" id="364032.SAMN05443662_0482"/>
<evidence type="ECO:0000256" key="3">
    <source>
        <dbReference type="ARBA" id="ARBA00022771"/>
    </source>
</evidence>
<dbReference type="Pfam" id="PF21176">
    <property type="entry name" value="RecR_HhH"/>
    <property type="match status" value="1"/>
</dbReference>
<dbReference type="OrthoDB" id="9802672at2"/>
<dbReference type="GO" id="GO:0003677">
    <property type="term" value="F:DNA binding"/>
    <property type="evidence" value="ECO:0007669"/>
    <property type="project" value="UniProtKB-UniRule"/>
</dbReference>
<dbReference type="InterPro" id="IPR006171">
    <property type="entry name" value="TOPRIM_dom"/>
</dbReference>
<evidence type="ECO:0000256" key="5">
    <source>
        <dbReference type="ARBA" id="ARBA00023172"/>
    </source>
</evidence>
<sequence length="197" mass="21508">MQTPLLAELIDALRVLPGVGQKTAQRMAFHLLQHDRQDGLVLAETLQRALRGIRHCTRCRNFAEETLCPICASSKRDASQICVVETPADVDAIESAGVYQGQYFVLMGHLSPIDGIGPDELGLDALAKRLAEGDVSELILALNPSVEGEATAWYIQNMAREHGVKVSRLAQGVPFGAELEYLDQQTLAQAFQARQQA</sequence>
<dbReference type="Gene3D" id="1.10.8.420">
    <property type="entry name" value="RecR Domain 1"/>
    <property type="match status" value="1"/>
</dbReference>
<dbReference type="Proteomes" id="UP000198461">
    <property type="component" value="Unassembled WGS sequence"/>
</dbReference>
<accession>A0A1N6DY16</accession>
<dbReference type="InterPro" id="IPR034137">
    <property type="entry name" value="TOPRIM_RecR"/>
</dbReference>
<feature type="zinc finger region" description="C4-type" evidence="7">
    <location>
        <begin position="56"/>
        <end position="71"/>
    </location>
</feature>
<dbReference type="PANTHER" id="PTHR30446:SF0">
    <property type="entry name" value="RECOMBINATION PROTEIN RECR"/>
    <property type="match status" value="1"/>
</dbReference>
<proteinExistence type="inferred from homology"/>
<evidence type="ECO:0000256" key="7">
    <source>
        <dbReference type="HAMAP-Rule" id="MF_00017"/>
    </source>
</evidence>
<dbReference type="Pfam" id="PF13662">
    <property type="entry name" value="Toprim_4"/>
    <property type="match status" value="1"/>
</dbReference>
<keyword evidence="1 7" id="KW-0479">Metal-binding</keyword>
<dbReference type="InterPro" id="IPR000093">
    <property type="entry name" value="DNA_Rcmb_RecR"/>
</dbReference>
<keyword evidence="4 7" id="KW-0862">Zinc</keyword>
<organism evidence="9 10">
    <name type="scientific">Sulfurivirga caldicuralii</name>
    <dbReference type="NCBI Taxonomy" id="364032"/>
    <lineage>
        <taxon>Bacteria</taxon>
        <taxon>Pseudomonadati</taxon>
        <taxon>Pseudomonadota</taxon>
        <taxon>Gammaproteobacteria</taxon>
        <taxon>Thiotrichales</taxon>
        <taxon>Piscirickettsiaceae</taxon>
        <taxon>Sulfurivirga</taxon>
    </lineage>
</organism>
<dbReference type="HAMAP" id="MF_00017">
    <property type="entry name" value="RecR"/>
    <property type="match status" value="1"/>
</dbReference>
<reference evidence="9 10" key="1">
    <citation type="submission" date="2016-11" db="EMBL/GenBank/DDBJ databases">
        <authorList>
            <person name="Jaros S."/>
            <person name="Januszkiewicz K."/>
            <person name="Wedrychowicz H."/>
        </authorList>
    </citation>
    <scope>NUCLEOTIDE SEQUENCE [LARGE SCALE GENOMIC DNA]</scope>
    <source>
        <strain evidence="9 10">DSM 17737</strain>
    </source>
</reference>
<comment type="similarity">
    <text evidence="7">Belongs to the RecR family.</text>
</comment>